<protein>
    <recommendedName>
        <fullName evidence="3">Maturase K</fullName>
    </recommendedName>
</protein>
<evidence type="ECO:0008006" key="3">
    <source>
        <dbReference type="Google" id="ProtNLM"/>
    </source>
</evidence>
<keyword evidence="2" id="KW-1185">Reference proteome</keyword>
<evidence type="ECO:0000313" key="2">
    <source>
        <dbReference type="Proteomes" id="UP001153954"/>
    </source>
</evidence>
<dbReference type="AlphaFoldDB" id="A0AAU9U9T2"/>
<evidence type="ECO:0000313" key="1">
    <source>
        <dbReference type="EMBL" id="CAH2094716.1"/>
    </source>
</evidence>
<dbReference type="EMBL" id="CAKOGL010000014">
    <property type="protein sequence ID" value="CAH2094716.1"/>
    <property type="molecule type" value="Genomic_DNA"/>
</dbReference>
<proteinExistence type="predicted"/>
<name>A0AAU9U9T2_EUPED</name>
<sequence>MSFMRRGLSSSLSYQAYDDRSGVMVRVVASKPRASGRGFDSSSGQTFVFLQISGMLELTALHALQGPVGRPQNHDLKEDYLNKLERIENLSIWFIFQLSKYDHISDFRKILGWLPIQLRRNDHIVSLLYCLLFNPKTPYYVKERFELQSISHNRSLHSNTRNNLLLKNPFFFFLQQAFLSQNVRPWNYPLA</sequence>
<accession>A0AAU9U9T2</accession>
<dbReference type="Proteomes" id="UP001153954">
    <property type="component" value="Unassembled WGS sequence"/>
</dbReference>
<reference evidence="1" key="1">
    <citation type="submission" date="2022-03" db="EMBL/GenBank/DDBJ databases">
        <authorList>
            <person name="Tunstrom K."/>
        </authorList>
    </citation>
    <scope>NUCLEOTIDE SEQUENCE</scope>
</reference>
<gene>
    <name evidence="1" type="ORF">EEDITHA_LOCUS10256</name>
</gene>
<comment type="caution">
    <text evidence="1">The sequence shown here is derived from an EMBL/GenBank/DDBJ whole genome shotgun (WGS) entry which is preliminary data.</text>
</comment>
<organism evidence="1 2">
    <name type="scientific">Euphydryas editha</name>
    <name type="common">Edith's checkerspot</name>
    <dbReference type="NCBI Taxonomy" id="104508"/>
    <lineage>
        <taxon>Eukaryota</taxon>
        <taxon>Metazoa</taxon>
        <taxon>Ecdysozoa</taxon>
        <taxon>Arthropoda</taxon>
        <taxon>Hexapoda</taxon>
        <taxon>Insecta</taxon>
        <taxon>Pterygota</taxon>
        <taxon>Neoptera</taxon>
        <taxon>Endopterygota</taxon>
        <taxon>Lepidoptera</taxon>
        <taxon>Glossata</taxon>
        <taxon>Ditrysia</taxon>
        <taxon>Papilionoidea</taxon>
        <taxon>Nymphalidae</taxon>
        <taxon>Nymphalinae</taxon>
        <taxon>Euphydryas</taxon>
    </lineage>
</organism>